<feature type="compositionally biased region" description="Low complexity" evidence="4">
    <location>
        <begin position="8"/>
        <end position="18"/>
    </location>
</feature>
<reference evidence="6 7" key="1">
    <citation type="submission" date="2018-11" db="EMBL/GenBank/DDBJ databases">
        <title>Genomic Encyclopedia of Type Strains, Phase IV (KMG-IV): sequencing the most valuable type-strain genomes for metagenomic binning, comparative biology and taxonomic classification.</title>
        <authorList>
            <person name="Goeker M."/>
        </authorList>
    </citation>
    <scope>NUCLEOTIDE SEQUENCE [LARGE SCALE GENOMIC DNA]</scope>
    <source>
        <strain evidence="6 7">DSM 5900</strain>
    </source>
</reference>
<evidence type="ECO:0000256" key="2">
    <source>
        <dbReference type="ARBA" id="ARBA00023125"/>
    </source>
</evidence>
<dbReference type="PROSITE" id="PS50949">
    <property type="entry name" value="HTH_GNTR"/>
    <property type="match status" value="1"/>
</dbReference>
<keyword evidence="7" id="KW-1185">Reference proteome</keyword>
<dbReference type="PANTHER" id="PTHR43537">
    <property type="entry name" value="TRANSCRIPTIONAL REGULATOR, GNTR FAMILY"/>
    <property type="match status" value="1"/>
</dbReference>
<dbReference type="GO" id="GO:0003700">
    <property type="term" value="F:DNA-binding transcription factor activity"/>
    <property type="evidence" value="ECO:0007669"/>
    <property type="project" value="InterPro"/>
</dbReference>
<feature type="region of interest" description="Disordered" evidence="4">
    <location>
        <begin position="1"/>
        <end position="28"/>
    </location>
</feature>
<evidence type="ECO:0000313" key="6">
    <source>
        <dbReference type="EMBL" id="ROP83459.1"/>
    </source>
</evidence>
<dbReference type="OrthoDB" id="9806293at2"/>
<organism evidence="6 7">
    <name type="scientific">Stella humosa</name>
    <dbReference type="NCBI Taxonomy" id="94"/>
    <lineage>
        <taxon>Bacteria</taxon>
        <taxon>Pseudomonadati</taxon>
        <taxon>Pseudomonadota</taxon>
        <taxon>Alphaproteobacteria</taxon>
        <taxon>Rhodospirillales</taxon>
        <taxon>Stellaceae</taxon>
        <taxon>Stella</taxon>
    </lineage>
</organism>
<dbReference type="EMBL" id="RJKX01000016">
    <property type="protein sequence ID" value="ROP83459.1"/>
    <property type="molecule type" value="Genomic_DNA"/>
</dbReference>
<feature type="domain" description="HTH gntR-type" evidence="5">
    <location>
        <begin position="27"/>
        <end position="94"/>
    </location>
</feature>
<dbReference type="PANTHER" id="PTHR43537:SF45">
    <property type="entry name" value="GNTR FAMILY REGULATORY PROTEIN"/>
    <property type="match status" value="1"/>
</dbReference>
<dbReference type="SMART" id="SM00345">
    <property type="entry name" value="HTH_GNTR"/>
    <property type="match status" value="1"/>
</dbReference>
<dbReference type="Gene3D" id="1.20.120.530">
    <property type="entry name" value="GntR ligand-binding domain-like"/>
    <property type="match status" value="1"/>
</dbReference>
<dbReference type="SMART" id="SM00895">
    <property type="entry name" value="FCD"/>
    <property type="match status" value="1"/>
</dbReference>
<keyword evidence="2" id="KW-0238">DNA-binding</keyword>
<dbReference type="Pfam" id="PF00392">
    <property type="entry name" value="GntR"/>
    <property type="match status" value="1"/>
</dbReference>
<proteinExistence type="predicted"/>
<dbReference type="Proteomes" id="UP000278222">
    <property type="component" value="Unassembled WGS sequence"/>
</dbReference>
<dbReference type="GO" id="GO:0003677">
    <property type="term" value="F:DNA binding"/>
    <property type="evidence" value="ECO:0007669"/>
    <property type="project" value="UniProtKB-KW"/>
</dbReference>
<dbReference type="InterPro" id="IPR036390">
    <property type="entry name" value="WH_DNA-bd_sf"/>
</dbReference>
<dbReference type="RefSeq" id="WP_123693075.1">
    <property type="nucleotide sequence ID" value="NZ_AP019700.1"/>
</dbReference>
<accession>A0A3N1KXF7</accession>
<dbReference type="AlphaFoldDB" id="A0A3N1KXF7"/>
<evidence type="ECO:0000313" key="7">
    <source>
        <dbReference type="Proteomes" id="UP000278222"/>
    </source>
</evidence>
<dbReference type="InterPro" id="IPR000524">
    <property type="entry name" value="Tscrpt_reg_HTH_GntR"/>
</dbReference>
<dbReference type="SUPFAM" id="SSF46785">
    <property type="entry name" value="Winged helix' DNA-binding domain"/>
    <property type="match status" value="1"/>
</dbReference>
<dbReference type="CDD" id="cd07377">
    <property type="entry name" value="WHTH_GntR"/>
    <property type="match status" value="1"/>
</dbReference>
<sequence>MTRSISPRATARNTAARAKPIPDGDSQSLTETAYRRLEELIVTLQLAPGSGVSEAELSRKLGIGRTPIREALQRLARERLVLILPRRGIVVSEINALTQLRLIETRRELERLLSRRAAKRATDAERTRFRSIAAGMAKAAEGEDDIAFMRLDQAFNGLVLEAARNEFAAGAMALMHGLSRRYWYNHYRQVADLPQSARLHGACAEAIAAGDEAAAAAASDRLMDYIESFTRATVDASL</sequence>
<dbReference type="InterPro" id="IPR011711">
    <property type="entry name" value="GntR_C"/>
</dbReference>
<dbReference type="Gene3D" id="1.10.10.10">
    <property type="entry name" value="Winged helix-like DNA-binding domain superfamily/Winged helix DNA-binding domain"/>
    <property type="match status" value="1"/>
</dbReference>
<protein>
    <submittedName>
        <fullName evidence="6">GntR family transcriptional regulator</fullName>
    </submittedName>
</protein>
<dbReference type="Pfam" id="PF07729">
    <property type="entry name" value="FCD"/>
    <property type="match status" value="1"/>
</dbReference>
<keyword evidence="1" id="KW-0805">Transcription regulation</keyword>
<dbReference type="InterPro" id="IPR036388">
    <property type="entry name" value="WH-like_DNA-bd_sf"/>
</dbReference>
<evidence type="ECO:0000259" key="5">
    <source>
        <dbReference type="PROSITE" id="PS50949"/>
    </source>
</evidence>
<evidence type="ECO:0000256" key="3">
    <source>
        <dbReference type="ARBA" id="ARBA00023163"/>
    </source>
</evidence>
<name>A0A3N1KXF7_9PROT</name>
<evidence type="ECO:0000256" key="1">
    <source>
        <dbReference type="ARBA" id="ARBA00023015"/>
    </source>
</evidence>
<dbReference type="InterPro" id="IPR008920">
    <property type="entry name" value="TF_FadR/GntR_C"/>
</dbReference>
<evidence type="ECO:0000256" key="4">
    <source>
        <dbReference type="SAM" id="MobiDB-lite"/>
    </source>
</evidence>
<gene>
    <name evidence="6" type="ORF">EDC65_4106</name>
</gene>
<comment type="caution">
    <text evidence="6">The sequence shown here is derived from an EMBL/GenBank/DDBJ whole genome shotgun (WGS) entry which is preliminary data.</text>
</comment>
<keyword evidence="3" id="KW-0804">Transcription</keyword>
<dbReference type="SUPFAM" id="SSF48008">
    <property type="entry name" value="GntR ligand-binding domain-like"/>
    <property type="match status" value="1"/>
</dbReference>